<dbReference type="Gene3D" id="1.10.287.130">
    <property type="match status" value="1"/>
</dbReference>
<dbReference type="EMBL" id="JAQQXT010000003">
    <property type="protein sequence ID" value="MDC8771237.1"/>
    <property type="molecule type" value="Genomic_DNA"/>
</dbReference>
<keyword evidence="5" id="KW-0808">Transferase</keyword>
<reference evidence="10 11" key="1">
    <citation type="submission" date="2022-10" db="EMBL/GenBank/DDBJ databases">
        <title>Paucibacter sp. hw1 Genome sequencing.</title>
        <authorList>
            <person name="Park S."/>
        </authorList>
    </citation>
    <scope>NUCLEOTIDE SEQUENCE [LARGE SCALE GENOMIC DNA]</scope>
    <source>
        <strain evidence="11">hw1</strain>
    </source>
</reference>
<dbReference type="InterPro" id="IPR003661">
    <property type="entry name" value="HisK_dim/P_dom"/>
</dbReference>
<keyword evidence="10" id="KW-0547">Nucleotide-binding</keyword>
<evidence type="ECO:0000256" key="3">
    <source>
        <dbReference type="ARBA" id="ARBA00012438"/>
    </source>
</evidence>
<dbReference type="InterPro" id="IPR036097">
    <property type="entry name" value="HisK_dim/P_sf"/>
</dbReference>
<dbReference type="SMART" id="SM00387">
    <property type="entry name" value="HATPase_c"/>
    <property type="match status" value="1"/>
</dbReference>
<keyword evidence="6" id="KW-0418">Kinase</keyword>
<comment type="caution">
    <text evidence="10">The sequence shown here is derived from an EMBL/GenBank/DDBJ whole genome shotgun (WGS) entry which is preliminary data.</text>
</comment>
<dbReference type="InterPro" id="IPR003594">
    <property type="entry name" value="HATPase_dom"/>
</dbReference>
<name>A0ABT5KBD2_9BURK</name>
<dbReference type="PRINTS" id="PR00344">
    <property type="entry name" value="BCTRLSENSOR"/>
</dbReference>
<dbReference type="RefSeq" id="WP_273599707.1">
    <property type="nucleotide sequence ID" value="NZ_JAQQXT010000003.1"/>
</dbReference>
<keyword evidence="11" id="KW-1185">Reference proteome</keyword>
<feature type="domain" description="Histidine kinase" evidence="8">
    <location>
        <begin position="459"/>
        <end position="761"/>
    </location>
</feature>
<dbReference type="SUPFAM" id="SSF55874">
    <property type="entry name" value="ATPase domain of HSP90 chaperone/DNA topoisomerase II/histidine kinase"/>
    <property type="match status" value="1"/>
</dbReference>
<organism evidence="10 11">
    <name type="scientific">Roseateles albus</name>
    <dbReference type="NCBI Taxonomy" id="2987525"/>
    <lineage>
        <taxon>Bacteria</taxon>
        <taxon>Pseudomonadati</taxon>
        <taxon>Pseudomonadota</taxon>
        <taxon>Betaproteobacteria</taxon>
        <taxon>Burkholderiales</taxon>
        <taxon>Sphaerotilaceae</taxon>
        <taxon>Roseateles</taxon>
    </lineage>
</organism>
<dbReference type="Pfam" id="PF02518">
    <property type="entry name" value="HATPase_c"/>
    <property type="match status" value="1"/>
</dbReference>
<dbReference type="Pfam" id="PF00672">
    <property type="entry name" value="HAMP"/>
    <property type="match status" value="1"/>
</dbReference>
<keyword evidence="7" id="KW-0812">Transmembrane</keyword>
<evidence type="ECO:0000313" key="10">
    <source>
        <dbReference type="EMBL" id="MDC8771237.1"/>
    </source>
</evidence>
<evidence type="ECO:0000256" key="7">
    <source>
        <dbReference type="SAM" id="Phobius"/>
    </source>
</evidence>
<comment type="subcellular location">
    <subcellularLocation>
        <location evidence="2">Membrane</location>
    </subcellularLocation>
</comment>
<dbReference type="InterPro" id="IPR005467">
    <property type="entry name" value="His_kinase_dom"/>
</dbReference>
<keyword evidence="10" id="KW-0067">ATP-binding</keyword>
<feature type="transmembrane region" description="Helical" evidence="7">
    <location>
        <begin position="17"/>
        <end position="41"/>
    </location>
</feature>
<feature type="domain" description="HAMP" evidence="9">
    <location>
        <begin position="320"/>
        <end position="396"/>
    </location>
</feature>
<keyword evidence="7" id="KW-0472">Membrane</keyword>
<protein>
    <recommendedName>
        <fullName evidence="3">histidine kinase</fullName>
        <ecNumber evidence="3">2.7.13.3</ecNumber>
    </recommendedName>
</protein>
<dbReference type="PROSITE" id="PS50109">
    <property type="entry name" value="HIS_KIN"/>
    <property type="match status" value="1"/>
</dbReference>
<dbReference type="Gene3D" id="3.30.565.10">
    <property type="entry name" value="Histidine kinase-like ATPase, C-terminal domain"/>
    <property type="match status" value="1"/>
</dbReference>
<proteinExistence type="predicted"/>
<dbReference type="InterPro" id="IPR004358">
    <property type="entry name" value="Sig_transdc_His_kin-like_C"/>
</dbReference>
<evidence type="ECO:0000259" key="9">
    <source>
        <dbReference type="PROSITE" id="PS50885"/>
    </source>
</evidence>
<keyword evidence="7" id="KW-1133">Transmembrane helix</keyword>
<dbReference type="PROSITE" id="PS50885">
    <property type="entry name" value="HAMP"/>
    <property type="match status" value="1"/>
</dbReference>
<dbReference type="PANTHER" id="PTHR43065">
    <property type="entry name" value="SENSOR HISTIDINE KINASE"/>
    <property type="match status" value="1"/>
</dbReference>
<dbReference type="EC" id="2.7.13.3" evidence="3"/>
<dbReference type="GO" id="GO:0005524">
    <property type="term" value="F:ATP binding"/>
    <property type="evidence" value="ECO:0007669"/>
    <property type="project" value="UniProtKB-KW"/>
</dbReference>
<comment type="catalytic activity">
    <reaction evidence="1">
        <text>ATP + protein L-histidine = ADP + protein N-phospho-L-histidine.</text>
        <dbReference type="EC" id="2.7.13.3"/>
    </reaction>
</comment>
<evidence type="ECO:0000256" key="4">
    <source>
        <dbReference type="ARBA" id="ARBA00022553"/>
    </source>
</evidence>
<accession>A0ABT5KBD2</accession>
<evidence type="ECO:0000256" key="1">
    <source>
        <dbReference type="ARBA" id="ARBA00000085"/>
    </source>
</evidence>
<dbReference type="InterPro" id="IPR003660">
    <property type="entry name" value="HAMP_dom"/>
</dbReference>
<dbReference type="CDD" id="cd00082">
    <property type="entry name" value="HisKA"/>
    <property type="match status" value="1"/>
</dbReference>
<evidence type="ECO:0000313" key="11">
    <source>
        <dbReference type="Proteomes" id="UP001221189"/>
    </source>
</evidence>
<evidence type="ECO:0000256" key="6">
    <source>
        <dbReference type="ARBA" id="ARBA00022777"/>
    </source>
</evidence>
<sequence length="764" mass="82189">MNLRASSAIAQSIRLKLIVGLGLIIAVVALSLTLAISLMTARVLEQQVRLQLIQDTEHSTKILEEYLKSMEDRVSLWMGAPVLDAVLNDAALASVFIPSLRQYFEKIIEQEALFLNVLIIQDGRVIYDHAGEYGVGDENQGLMPDFQALQQLPLAGVQVLDLSSNHTGSASTTGTLLMKRALKKDGVVREGTYVVLALDLDKIQKKLFSGAKIGAHGFISIAMLSAKQGVSVATPGSSAGTEWFDFLDCSANWKNFENIPEQCGSVVLRQTQLKGQPLAIVGVASNQDIQATTRLPLMLGAGIGLLALISGVVAAVYFSYRLTGPINQLTAEAEALARQYAAAPVAPVAVVASARGSEQGSVDEPGPDPAMPARDEIGRLSASFQRMQVTIAGKIGLIEQQNEQLTIAEHRQEELNQSLERKVLERTAALESSLADLRSAQSQLIQSEKMASLGQLVANVAHEINTPIAAVKSSGESIAEAIQEFQDGAPRFAVLDEATRQMFSTLTSHLSGKAEVLSSREERVLVRELTKQLELAQLDDARAKADLIVQLNAHEAWRDYLPLLQHPQSAMILGRAQCLAKLISGVANINLAVSRVAKIVFALKAYSRQDASGEMVATNLQDGLETVLVLYQNQIKQGIEVVLNFEPMPAVQCLPDELNQVWTNLVHNALQAMQHQGVLTLGLRRLGDAAVVSIGDSGCGIPETIRARIFDAFFTTKPVGEGSGLGLDIVKKIIDKHGGRIEVQSEVGVGTTFSVYLPLAGAAT</sequence>
<dbReference type="PANTHER" id="PTHR43065:SF48">
    <property type="entry name" value="HISTIDINE KINASE"/>
    <property type="match status" value="1"/>
</dbReference>
<evidence type="ECO:0000256" key="2">
    <source>
        <dbReference type="ARBA" id="ARBA00004370"/>
    </source>
</evidence>
<dbReference type="SUPFAM" id="SSF47384">
    <property type="entry name" value="Homodimeric domain of signal transducing histidine kinase"/>
    <property type="match status" value="1"/>
</dbReference>
<dbReference type="InterPro" id="IPR036890">
    <property type="entry name" value="HATPase_C_sf"/>
</dbReference>
<evidence type="ECO:0000259" key="8">
    <source>
        <dbReference type="PROSITE" id="PS50109"/>
    </source>
</evidence>
<gene>
    <name evidence="10" type="ORF">PRZ03_06610</name>
</gene>
<keyword evidence="4" id="KW-0597">Phosphoprotein</keyword>
<dbReference type="Gene3D" id="6.10.340.10">
    <property type="match status" value="1"/>
</dbReference>
<evidence type="ECO:0000256" key="5">
    <source>
        <dbReference type="ARBA" id="ARBA00022679"/>
    </source>
</evidence>
<dbReference type="SMART" id="SM00304">
    <property type="entry name" value="HAMP"/>
    <property type="match status" value="1"/>
</dbReference>
<dbReference type="Proteomes" id="UP001221189">
    <property type="component" value="Unassembled WGS sequence"/>
</dbReference>
<feature type="transmembrane region" description="Helical" evidence="7">
    <location>
        <begin position="297"/>
        <end position="320"/>
    </location>
</feature>